<feature type="region of interest" description="Disordered" evidence="1">
    <location>
        <begin position="157"/>
        <end position="182"/>
    </location>
</feature>
<dbReference type="AlphaFoldDB" id="A0A8T1TJD3"/>
<reference evidence="2" key="1">
    <citation type="submission" date="2021-01" db="EMBL/GenBank/DDBJ databases">
        <title>Phytophthora aleatoria, a newly-described species from Pinus radiata is distinct from Phytophthora cactorum isolates based on comparative genomics.</title>
        <authorList>
            <person name="Mcdougal R."/>
            <person name="Panda P."/>
            <person name="Williams N."/>
            <person name="Studholme D.J."/>
        </authorList>
    </citation>
    <scope>NUCLEOTIDE SEQUENCE</scope>
    <source>
        <strain evidence="2">NZFS 3830</strain>
    </source>
</reference>
<dbReference type="VEuPathDB" id="FungiDB:PC110_g22275"/>
<accession>A0A8T1TJD3</accession>
<gene>
    <name evidence="2" type="ORF">JG687_00019296</name>
</gene>
<dbReference type="OrthoDB" id="141392at2759"/>
<comment type="caution">
    <text evidence="2">The sequence shown here is derived from an EMBL/GenBank/DDBJ whole genome shotgun (WGS) entry which is preliminary data.</text>
</comment>
<proteinExistence type="predicted"/>
<name>A0A8T1TJD3_9STRA</name>
<protein>
    <submittedName>
        <fullName evidence="2">Uncharacterized protein</fullName>
    </submittedName>
</protein>
<feature type="non-terminal residue" evidence="2">
    <location>
        <position position="182"/>
    </location>
</feature>
<feature type="compositionally biased region" description="Basic and acidic residues" evidence="1">
    <location>
        <begin position="167"/>
        <end position="182"/>
    </location>
</feature>
<dbReference type="EMBL" id="JAENGZ010003178">
    <property type="protein sequence ID" value="KAG6942029.1"/>
    <property type="molecule type" value="Genomic_DNA"/>
</dbReference>
<evidence type="ECO:0000256" key="1">
    <source>
        <dbReference type="SAM" id="MobiDB-lite"/>
    </source>
</evidence>
<sequence length="182" mass="20974">MHGEENRVRTLTRLEKKKRAGDDLEDLDVVLKDRRVPDIRFSRKFTSTTSDNEQSRLKLLWIVVKNQDMLESNGLKKSITPIFKQKLKSDESGLKQYVWVKMGSIDVYGRDSNLKHKSAINKVDWQSTLRAFLEMIKSRGLNISMVGASDAERSIKSYEATGDDDNREARHDVKTGLDEDRD</sequence>
<evidence type="ECO:0000313" key="3">
    <source>
        <dbReference type="Proteomes" id="UP000688947"/>
    </source>
</evidence>
<evidence type="ECO:0000313" key="2">
    <source>
        <dbReference type="EMBL" id="KAG6942029.1"/>
    </source>
</evidence>
<dbReference type="Proteomes" id="UP000688947">
    <property type="component" value="Unassembled WGS sequence"/>
</dbReference>
<organism evidence="2 3">
    <name type="scientific">Phytophthora cactorum</name>
    <dbReference type="NCBI Taxonomy" id="29920"/>
    <lineage>
        <taxon>Eukaryota</taxon>
        <taxon>Sar</taxon>
        <taxon>Stramenopiles</taxon>
        <taxon>Oomycota</taxon>
        <taxon>Peronosporomycetes</taxon>
        <taxon>Peronosporales</taxon>
        <taxon>Peronosporaceae</taxon>
        <taxon>Phytophthora</taxon>
    </lineage>
</organism>